<dbReference type="AlphaFoldDB" id="A0A8T0F7C3"/>
<name>A0A8T0F7C3_ARGBR</name>
<keyword evidence="2" id="KW-1185">Reference proteome</keyword>
<reference evidence="1" key="1">
    <citation type="journal article" date="2020" name="bioRxiv">
        <title>Chromosome-level reference genome of the European wasp spider Argiope bruennichi: a resource for studies on range expansion and evolutionary adaptation.</title>
        <authorList>
            <person name="Sheffer M.M."/>
            <person name="Hoppe A."/>
            <person name="Krehenwinkel H."/>
            <person name="Uhl G."/>
            <person name="Kuss A.W."/>
            <person name="Jensen L."/>
            <person name="Jensen C."/>
            <person name="Gillespie R.G."/>
            <person name="Hoff K.J."/>
            <person name="Prost S."/>
        </authorList>
    </citation>
    <scope>NUCLEOTIDE SEQUENCE</scope>
</reference>
<organism evidence="1 2">
    <name type="scientific">Argiope bruennichi</name>
    <name type="common">Wasp spider</name>
    <name type="synonym">Aranea bruennichi</name>
    <dbReference type="NCBI Taxonomy" id="94029"/>
    <lineage>
        <taxon>Eukaryota</taxon>
        <taxon>Metazoa</taxon>
        <taxon>Ecdysozoa</taxon>
        <taxon>Arthropoda</taxon>
        <taxon>Chelicerata</taxon>
        <taxon>Arachnida</taxon>
        <taxon>Araneae</taxon>
        <taxon>Araneomorphae</taxon>
        <taxon>Entelegynae</taxon>
        <taxon>Araneoidea</taxon>
        <taxon>Araneidae</taxon>
        <taxon>Argiope</taxon>
    </lineage>
</organism>
<protein>
    <submittedName>
        <fullName evidence="1">Uncharacterized protein</fullName>
    </submittedName>
</protein>
<dbReference type="EMBL" id="JABXBU010000030">
    <property type="protein sequence ID" value="KAF8785349.1"/>
    <property type="molecule type" value="Genomic_DNA"/>
</dbReference>
<gene>
    <name evidence="1" type="ORF">HNY73_010902</name>
</gene>
<evidence type="ECO:0000313" key="1">
    <source>
        <dbReference type="EMBL" id="KAF8785349.1"/>
    </source>
</evidence>
<sequence>MKILYEIVHLQLLIQDVKKYKTVLTVEQLYIFDLMALRKNDRKLNSFRKCIDKLQFQCDCLLTRTESILISLYSVSTDPLSCCLKYNRIQLRHALFHMLRTREINQFLSDRERKHDWSPCVPLLHPLQLTGNSTLLGSPGSVRFIGEFYLMDNRWRWYSTYNRRTQKNCSRYPLLLMSRDLKRAKMERIAELIRNLIVDRRG</sequence>
<evidence type="ECO:0000313" key="2">
    <source>
        <dbReference type="Proteomes" id="UP000807504"/>
    </source>
</evidence>
<proteinExistence type="predicted"/>
<accession>A0A8T0F7C3</accession>
<comment type="caution">
    <text evidence="1">The sequence shown here is derived from an EMBL/GenBank/DDBJ whole genome shotgun (WGS) entry which is preliminary data.</text>
</comment>
<reference evidence="1" key="2">
    <citation type="submission" date="2020-06" db="EMBL/GenBank/DDBJ databases">
        <authorList>
            <person name="Sheffer M."/>
        </authorList>
    </citation>
    <scope>NUCLEOTIDE SEQUENCE</scope>
</reference>
<dbReference type="Proteomes" id="UP000807504">
    <property type="component" value="Unassembled WGS sequence"/>
</dbReference>